<accession>A0ABV5ISK7</accession>
<organism evidence="2 3">
    <name type="scientific">Nonomuraea spiralis</name>
    <dbReference type="NCBI Taxonomy" id="46182"/>
    <lineage>
        <taxon>Bacteria</taxon>
        <taxon>Bacillati</taxon>
        <taxon>Actinomycetota</taxon>
        <taxon>Actinomycetes</taxon>
        <taxon>Streptosporangiales</taxon>
        <taxon>Streptosporangiaceae</taxon>
        <taxon>Nonomuraea</taxon>
    </lineage>
</organism>
<feature type="domain" description="PPM-type phosphatase" evidence="1">
    <location>
        <begin position="36"/>
        <end position="251"/>
    </location>
</feature>
<sequence>MTFFSISILLGCLSVMAVRGRRGGWPPGMPAARPRLVTAGGTYDGSHGHPSDAYVVQERLIALADGQGGTEVAHTAAALALGAVVSARPQHAARRDEDMDECAQSAHRALRRAALRTPSKPGLVTTLDLLVLDAGETPCLRYAHVGNGVIWHCSKGGKPQQLTTSHSFDDGPLLRGIGLASTLNPEIGSVPLRPGDRVAVVTDGVVKALGIHRLTELLAVGPSAAACLDRLYDEISAAAPKDDSTIVVADFVTA</sequence>
<dbReference type="Pfam" id="PF07228">
    <property type="entry name" value="SpoIIE"/>
    <property type="match status" value="1"/>
</dbReference>
<evidence type="ECO:0000313" key="3">
    <source>
        <dbReference type="Proteomes" id="UP001589647"/>
    </source>
</evidence>
<dbReference type="RefSeq" id="WP_189650023.1">
    <property type="nucleotide sequence ID" value="NZ_BMRC01000012.1"/>
</dbReference>
<dbReference type="PROSITE" id="PS51746">
    <property type="entry name" value="PPM_2"/>
    <property type="match status" value="1"/>
</dbReference>
<evidence type="ECO:0000259" key="1">
    <source>
        <dbReference type="PROSITE" id="PS51746"/>
    </source>
</evidence>
<dbReference type="Proteomes" id="UP001589647">
    <property type="component" value="Unassembled WGS sequence"/>
</dbReference>
<comment type="caution">
    <text evidence="2">The sequence shown here is derived from an EMBL/GenBank/DDBJ whole genome shotgun (WGS) entry which is preliminary data.</text>
</comment>
<proteinExistence type="predicted"/>
<dbReference type="SMART" id="SM00331">
    <property type="entry name" value="PP2C_SIG"/>
    <property type="match status" value="1"/>
</dbReference>
<dbReference type="Gene3D" id="3.60.40.10">
    <property type="entry name" value="PPM-type phosphatase domain"/>
    <property type="match status" value="1"/>
</dbReference>
<gene>
    <name evidence="2" type="ORF">ACFFV7_40610</name>
</gene>
<name>A0ABV5ISK7_9ACTN</name>
<keyword evidence="3" id="KW-1185">Reference proteome</keyword>
<protein>
    <submittedName>
        <fullName evidence="2">SpoIIE family protein phosphatase</fullName>
    </submittedName>
</protein>
<dbReference type="SUPFAM" id="SSF81606">
    <property type="entry name" value="PP2C-like"/>
    <property type="match status" value="1"/>
</dbReference>
<reference evidence="2 3" key="1">
    <citation type="submission" date="2024-09" db="EMBL/GenBank/DDBJ databases">
        <authorList>
            <person name="Sun Q."/>
            <person name="Mori K."/>
        </authorList>
    </citation>
    <scope>NUCLEOTIDE SEQUENCE [LARGE SCALE GENOMIC DNA]</scope>
    <source>
        <strain evidence="2 3">CCM 3426</strain>
    </source>
</reference>
<dbReference type="InterPro" id="IPR001932">
    <property type="entry name" value="PPM-type_phosphatase-like_dom"/>
</dbReference>
<dbReference type="EMBL" id="JBHMEI010000057">
    <property type="protein sequence ID" value="MFB9207546.1"/>
    <property type="molecule type" value="Genomic_DNA"/>
</dbReference>
<dbReference type="InterPro" id="IPR036457">
    <property type="entry name" value="PPM-type-like_dom_sf"/>
</dbReference>
<dbReference type="SMART" id="SM00332">
    <property type="entry name" value="PP2Cc"/>
    <property type="match status" value="1"/>
</dbReference>
<evidence type="ECO:0000313" key="2">
    <source>
        <dbReference type="EMBL" id="MFB9207546.1"/>
    </source>
</evidence>